<dbReference type="Ensembl" id="ENSAMXT00005059069.1">
    <property type="protein sequence ID" value="ENSAMXP00005054619.1"/>
    <property type="gene ID" value="ENSAMXG00005024375.1"/>
</dbReference>
<dbReference type="InterPro" id="IPR036420">
    <property type="entry name" value="BRCT_dom_sf"/>
</dbReference>
<comment type="similarity">
    <text evidence="1">Belongs to the ARTD/PARP family.</text>
</comment>
<name>A0A8B9LMC2_ASTMX</name>
<protein>
    <recommendedName>
        <fullName evidence="2">Poly [ADP-ribose] polymerase</fullName>
        <shortName evidence="2">PARP</shortName>
        <ecNumber evidence="2">2.4.2.-</ecNumber>
    </recommendedName>
</protein>
<keyword evidence="2" id="KW-0808">Transferase</keyword>
<dbReference type="PROSITE" id="PS50234">
    <property type="entry name" value="VWFA"/>
    <property type="match status" value="1"/>
</dbReference>
<dbReference type="InterPro" id="IPR036465">
    <property type="entry name" value="vWFA_dom_sf"/>
</dbReference>
<dbReference type="CDD" id="cd17726">
    <property type="entry name" value="BRCT_PARP4_like"/>
    <property type="match status" value="1"/>
</dbReference>
<organism evidence="7 8">
    <name type="scientific">Astyanax mexicanus</name>
    <name type="common">Blind cave fish</name>
    <name type="synonym">Astyanax fasciatus mexicanus</name>
    <dbReference type="NCBI Taxonomy" id="7994"/>
    <lineage>
        <taxon>Eukaryota</taxon>
        <taxon>Metazoa</taxon>
        <taxon>Chordata</taxon>
        <taxon>Craniata</taxon>
        <taxon>Vertebrata</taxon>
        <taxon>Euteleostomi</taxon>
        <taxon>Actinopterygii</taxon>
        <taxon>Neopterygii</taxon>
        <taxon>Teleostei</taxon>
        <taxon>Ostariophysi</taxon>
        <taxon>Characiformes</taxon>
        <taxon>Characoidei</taxon>
        <taxon>Acestrorhamphidae</taxon>
        <taxon>Acestrorhamphinae</taxon>
        <taxon>Astyanax</taxon>
    </lineage>
</organism>
<dbReference type="SMART" id="SM00327">
    <property type="entry name" value="VWA"/>
    <property type="match status" value="1"/>
</dbReference>
<dbReference type="Gene3D" id="3.90.228.10">
    <property type="match status" value="1"/>
</dbReference>
<dbReference type="InterPro" id="IPR031273">
    <property type="entry name" value="PARP4"/>
</dbReference>
<evidence type="ECO:0000259" key="6">
    <source>
        <dbReference type="PROSITE" id="PS51468"/>
    </source>
</evidence>
<dbReference type="PROSITE" id="PS51059">
    <property type="entry name" value="PARP_CATALYTIC"/>
    <property type="match status" value="1"/>
</dbReference>
<keyword evidence="2" id="KW-0520">NAD</keyword>
<dbReference type="OrthoDB" id="1729737at2759"/>
<reference evidence="7" key="1">
    <citation type="submission" date="2025-08" db="UniProtKB">
        <authorList>
            <consortium name="Ensembl"/>
        </authorList>
    </citation>
    <scope>IDENTIFICATION</scope>
</reference>
<dbReference type="Gene3D" id="3.40.50.10190">
    <property type="entry name" value="BRCT domain"/>
    <property type="match status" value="1"/>
</dbReference>
<dbReference type="InterPro" id="IPR013694">
    <property type="entry name" value="VIT"/>
</dbReference>
<dbReference type="InterPro" id="IPR058904">
    <property type="entry name" value="PARP4_MVP-ID"/>
</dbReference>
<dbReference type="Pfam" id="PF13768">
    <property type="entry name" value="VWA_3"/>
    <property type="match status" value="1"/>
</dbReference>
<evidence type="ECO:0000313" key="8">
    <source>
        <dbReference type="Proteomes" id="UP000694621"/>
    </source>
</evidence>
<dbReference type="PANTHER" id="PTHR46530">
    <property type="entry name" value="PROTEIN MONO-ADP-RIBOSYLTRANSFERASE PARP4"/>
    <property type="match status" value="1"/>
</dbReference>
<dbReference type="PROSITE" id="PS50172">
    <property type="entry name" value="BRCT"/>
    <property type="match status" value="1"/>
</dbReference>
<dbReference type="Pfam" id="PF08487">
    <property type="entry name" value="VIT"/>
    <property type="match status" value="1"/>
</dbReference>
<accession>A0A8B9LMC2</accession>
<feature type="domain" description="VIT" evidence="6">
    <location>
        <begin position="594"/>
        <end position="722"/>
    </location>
</feature>
<dbReference type="PROSITE" id="PS51468">
    <property type="entry name" value="VIT"/>
    <property type="match status" value="1"/>
</dbReference>
<evidence type="ECO:0000256" key="1">
    <source>
        <dbReference type="ARBA" id="ARBA00024347"/>
    </source>
</evidence>
<dbReference type="Pfam" id="PF00533">
    <property type="entry name" value="BRCT"/>
    <property type="match status" value="1"/>
</dbReference>
<feature type="domain" description="BRCT" evidence="3">
    <location>
        <begin position="1"/>
        <end position="92"/>
    </location>
</feature>
<evidence type="ECO:0000256" key="2">
    <source>
        <dbReference type="RuleBase" id="RU362114"/>
    </source>
</evidence>
<dbReference type="SUPFAM" id="SSF53300">
    <property type="entry name" value="vWA-like"/>
    <property type="match status" value="1"/>
</dbReference>
<dbReference type="SMART" id="SM00292">
    <property type="entry name" value="BRCT"/>
    <property type="match status" value="1"/>
</dbReference>
<dbReference type="InterPro" id="IPR002035">
    <property type="entry name" value="VWF_A"/>
</dbReference>
<evidence type="ECO:0000259" key="3">
    <source>
        <dbReference type="PROSITE" id="PS50172"/>
    </source>
</evidence>
<sequence length="1890" mass="208560">MAVFEGCSVVLDLKKLPYKEKKRLMSAIIDYGGNISYVVNQKCSFVVTSSLEDLSSNRLRSAQKHQIPVVGLQFVWSCLEKGLLLPAEEHGLKPEPSDVTHPPPPHPGMKLSTLFPAELKSSNQISTRLCKENDLDVPEFPLHFQVAKYTIFHKAASKVWSVLELQSARGEKGQQYRIVKSVLHETVKTAEKDKQLQSSSSEEAVEVYLIWREELIGKGFTQKQTLPPVAEKLASRGLQQLLLEEKLNCSTVTQEVGTFVELIWTEALGSLNSILTVPVSSISLNDVSRVEGLLLQAQKREGEDEVKALLDEVKTLLPLVMVDPDSKQKLISQKLDLCQLIRDILNMSEATLGNPSPSSLGKYRALRCSIDQVPPQSPEFQSVSQLLQDRPVKIQQILRVSRGAEVHMFKEEIGNIKPLLHSSRPSSFMGILSRGLLLPRVGVEQHGIERTDVGNLGSGIYFSDSLCTSIKYSKPSEMDGSRLLLVCDVALGQCKDLHWRDITLTRAPEGYSSVHGVQQTQNTHTDFEDDEYVVYNTDQVRIKYVVRYTLEEDQMKSFQPHVDTSVELVNSTVSAELLSIDDTESLEMTKNPLEEVTAGLLDSSGQTLPLQAVHVRCKLMDLLSQVIIFQTYTNNSTVPIEAKYVFPLEETAAVCGFEAFINGKHVIGKVKEKEQARKEYRQAIEKGHGAYLMDQDAPDVFTISVGNLPPGATVLIKVTFVTELVVRAGSILFSLPGSVAPWQQSAALNQRTQMSVEKVCVNELQPSGEFSLSMSIEMPYEIKDLECSHRIQIKRTDCKAVVSTKPEQTLNTDGFQLSFTLSQIHMPRMWVEKHPDKDSEACMLVFYPDFESTGVSSVSDVVILLDTSESMRGEATLNARRLAIKVLNSLDRSLRVNIISFGTDYKEAFPSASVLDNKDVFKSAKTFIMSSPAVGGSTELWRPLRSLNLLPPSHGVRNVLLVSDGHVQNQPQTLQMVRENARHTRLFTCGLSPTANRHMLRALAQAGGGAFEFFDTKKKHTWSEKVNSQVKCMASPGCSSVAVKWQQFSPTAPSPVQAPSQLHALFSDCHTLVYGFVPHCTQATLFGDLSGQEIKTMVSTTELQKTRGTFLHKLTARAIIRDYEDGSLGSSEAEHEGKKAELKSYIIELSKEFSILSQFTSFVAIEERDKDQPDSGITDVPKIIAEEDVDILPYMGWTEEEDMIVDNEEEWDYAFDEEEYEEVAFYEPVCSPAYAPTSPSASSIEDNAYAPRRKIQSKICKKAASIQLEQTTSQISDIRKSSLVQENPEFEVLCYREPVKATPSVTPAAAAVNMPFKFGEKLVCADALPQSRQAVPHLPPGAPPTQSFVPFLTAASPLPPPATTQPISNLFGSVATASSGLFGPTSRSASSFAPPPPPPVTQPIPELESYTSSDSGLRHDLPPSISFFAPPPPATTQHISNLFGCVATARSVLFGSTSRSAPLPPVNQPIPELESFTTSDFGLRNDLFPSFSLFAPPPPPPPPLATTQPISNVFGSVATAPSALFGSTSYSVSFAPPPPPPVTQPIPELESFPTSDSGLCHDHPPPVSSFASPPILPPILPKPSAVTPQFSLPPAVKCRKSSSLLKTPDAAITPTPPDQWKEAVHDIYSKLSERHRFAPMHSLPASSILAAEGSVDAPLLPERMSRLSRHQDADTSAGFGVFSGGRCGGRRRRRNLVDQSEAEFSYISHVQCGSKEYRPTRFSLRERLRSPDGINWEELFTLQHQDGYWECTRSLSRFLGLDIDFFANVFLKEKGICSLGVKAHADILKLVATLLVLQLMRVKKMVDVELFQSLFRLSESPEPRPACYDAVKKAVDWVCWADRQYPCVCSRLEFGLNWESCTRQLLGLDSLPPCSPLTPVLQRSTGISVM</sequence>
<dbReference type="Pfam" id="PF00644">
    <property type="entry name" value="PARP"/>
    <property type="match status" value="1"/>
</dbReference>
<dbReference type="Gene3D" id="3.40.50.410">
    <property type="entry name" value="von Willebrand factor, type A domain"/>
    <property type="match status" value="1"/>
</dbReference>
<keyword evidence="2" id="KW-0328">Glycosyltransferase</keyword>
<dbReference type="InterPro" id="IPR012317">
    <property type="entry name" value="Poly(ADP-ribose)pol_cat_dom"/>
</dbReference>
<dbReference type="OMA" id="RQYPCIC"/>
<dbReference type="PANTHER" id="PTHR46530:SF1">
    <property type="entry name" value="PROTEIN MONO-ADP-RIBOSYLTRANSFERASE PARP4"/>
    <property type="match status" value="1"/>
</dbReference>
<dbReference type="InterPro" id="IPR001357">
    <property type="entry name" value="BRCT_dom"/>
</dbReference>
<dbReference type="Pfam" id="PF26156">
    <property type="entry name" value="PARP4_MVP-ID"/>
    <property type="match status" value="1"/>
</dbReference>
<evidence type="ECO:0000313" key="7">
    <source>
        <dbReference type="Ensembl" id="ENSAMXP00005054619.1"/>
    </source>
</evidence>
<feature type="domain" description="PARP catalytic" evidence="5">
    <location>
        <begin position="357"/>
        <end position="557"/>
    </location>
</feature>
<dbReference type="InterPro" id="IPR058905">
    <property type="entry name" value="WGR-like_PARP4"/>
</dbReference>
<dbReference type="Proteomes" id="UP000694621">
    <property type="component" value="Unplaced"/>
</dbReference>
<dbReference type="GO" id="GO:0003950">
    <property type="term" value="F:NAD+ poly-ADP-ribosyltransferase activity"/>
    <property type="evidence" value="ECO:0007669"/>
    <property type="project" value="UniProtKB-UniRule"/>
</dbReference>
<dbReference type="Pfam" id="PF26166">
    <property type="entry name" value="WGR-like_PARP4"/>
    <property type="match status" value="1"/>
</dbReference>
<dbReference type="SUPFAM" id="SSF52113">
    <property type="entry name" value="BRCT domain"/>
    <property type="match status" value="1"/>
</dbReference>
<evidence type="ECO:0000259" key="4">
    <source>
        <dbReference type="PROSITE" id="PS50234"/>
    </source>
</evidence>
<dbReference type="SUPFAM" id="SSF56399">
    <property type="entry name" value="ADP-ribosylation"/>
    <property type="match status" value="1"/>
</dbReference>
<dbReference type="EC" id="2.4.2.-" evidence="2"/>
<evidence type="ECO:0000259" key="5">
    <source>
        <dbReference type="PROSITE" id="PS51059"/>
    </source>
</evidence>
<dbReference type="GO" id="GO:0005737">
    <property type="term" value="C:cytoplasm"/>
    <property type="evidence" value="ECO:0007669"/>
    <property type="project" value="TreeGrafter"/>
</dbReference>
<dbReference type="SMART" id="SM00609">
    <property type="entry name" value="VIT"/>
    <property type="match status" value="1"/>
</dbReference>
<feature type="domain" description="VWFA" evidence="4">
    <location>
        <begin position="860"/>
        <end position="1030"/>
    </location>
</feature>
<proteinExistence type="inferred from homology"/>